<organism evidence="1">
    <name type="scientific">Siphoviridae sp. ctobd83</name>
    <dbReference type="NCBI Taxonomy" id="2825670"/>
    <lineage>
        <taxon>Viruses</taxon>
        <taxon>Duplodnaviria</taxon>
        <taxon>Heunggongvirae</taxon>
        <taxon>Uroviricota</taxon>
        <taxon>Caudoviricetes</taxon>
    </lineage>
</organism>
<reference evidence="1" key="1">
    <citation type="journal article" date="2021" name="Proc. Natl. Acad. Sci. U.S.A.">
        <title>A Catalog of Tens of Thousands of Viruses from Human Metagenomes Reveals Hidden Associations with Chronic Diseases.</title>
        <authorList>
            <person name="Tisza M.J."/>
            <person name="Buck C.B."/>
        </authorList>
    </citation>
    <scope>NUCLEOTIDE SEQUENCE</scope>
    <source>
        <strain evidence="1">Ctobd83</strain>
    </source>
</reference>
<dbReference type="InterPro" id="IPR006448">
    <property type="entry name" value="Phage_term_ssu_P27"/>
</dbReference>
<accession>A0A8S5NXL3</accession>
<proteinExistence type="predicted"/>
<sequence>MPKKTDWRKTKKYAELKSSMLENLETRGLLEKAYTDKVDEYLDFWVRRQELQADVAERGLTVIDDRGRIAENRSVSLEVQVARQMLAVWTALGFKDAAAKSSDVPGGVDDEL</sequence>
<evidence type="ECO:0000313" key="1">
    <source>
        <dbReference type="EMBL" id="DAD99565.1"/>
    </source>
</evidence>
<dbReference type="Pfam" id="PF05119">
    <property type="entry name" value="Terminase_4"/>
    <property type="match status" value="1"/>
</dbReference>
<name>A0A8S5NXL3_9CAUD</name>
<protein>
    <submittedName>
        <fullName evidence="1">Terminase small subunit</fullName>
    </submittedName>
</protein>
<dbReference type="EMBL" id="BK015288">
    <property type="protein sequence ID" value="DAD99565.1"/>
    <property type="molecule type" value="Genomic_DNA"/>
</dbReference>